<keyword evidence="3" id="KW-1185">Reference proteome</keyword>
<dbReference type="RefSeq" id="WP_240826784.1">
    <property type="nucleotide sequence ID" value="NZ_JAKWBL010000001.1"/>
</dbReference>
<protein>
    <submittedName>
        <fullName evidence="2">Uncharacterized protein</fullName>
    </submittedName>
</protein>
<sequence length="133" mass="15215">MGRYLTAKNLKESRVGLLMNGIVKVPMQFCILLLGVLVFSFYQFHKAPAFFNDYELTRLENSQYNDALDIQKEKLAHINDQKAVLLKGYAKTNSDEKLIGLKHLQDSVSLIRNDIKDLIKENGGSENDTNYIF</sequence>
<keyword evidence="1" id="KW-1133">Transmembrane helix</keyword>
<dbReference type="InterPro" id="IPR038377">
    <property type="entry name" value="Na/Glc_symporter_sf"/>
</dbReference>
<proteinExistence type="predicted"/>
<keyword evidence="1" id="KW-0812">Transmembrane</keyword>
<feature type="transmembrane region" description="Helical" evidence="1">
    <location>
        <begin position="21"/>
        <end position="42"/>
    </location>
</feature>
<keyword evidence="1" id="KW-0472">Membrane</keyword>
<gene>
    <name evidence="2" type="ORF">MKP09_05485</name>
</gene>
<comment type="caution">
    <text evidence="2">The sequence shown here is derived from an EMBL/GenBank/DDBJ whole genome shotgun (WGS) entry which is preliminary data.</text>
</comment>
<reference evidence="2 3" key="1">
    <citation type="submission" date="2022-02" db="EMBL/GenBank/DDBJ databases">
        <authorList>
            <person name="Min J."/>
        </authorList>
    </citation>
    <scope>NUCLEOTIDE SEQUENCE [LARGE SCALE GENOMIC DNA]</scope>
    <source>
        <strain evidence="2 3">GR10-1</strain>
    </source>
</reference>
<organism evidence="2 3">
    <name type="scientific">Niabella ginsengisoli</name>
    <dbReference type="NCBI Taxonomy" id="522298"/>
    <lineage>
        <taxon>Bacteria</taxon>
        <taxon>Pseudomonadati</taxon>
        <taxon>Bacteroidota</taxon>
        <taxon>Chitinophagia</taxon>
        <taxon>Chitinophagales</taxon>
        <taxon>Chitinophagaceae</taxon>
        <taxon>Niabella</taxon>
    </lineage>
</organism>
<evidence type="ECO:0000313" key="2">
    <source>
        <dbReference type="EMBL" id="MCH5597393.1"/>
    </source>
</evidence>
<dbReference type="Proteomes" id="UP001202248">
    <property type="component" value="Unassembled WGS sequence"/>
</dbReference>
<name>A0ABS9SGA6_9BACT</name>
<dbReference type="EMBL" id="JAKWBL010000001">
    <property type="protein sequence ID" value="MCH5597393.1"/>
    <property type="molecule type" value="Genomic_DNA"/>
</dbReference>
<dbReference type="Gene3D" id="1.20.1730.10">
    <property type="entry name" value="Sodium/glucose cotransporter"/>
    <property type="match status" value="1"/>
</dbReference>
<evidence type="ECO:0000313" key="3">
    <source>
        <dbReference type="Proteomes" id="UP001202248"/>
    </source>
</evidence>
<evidence type="ECO:0000256" key="1">
    <source>
        <dbReference type="SAM" id="Phobius"/>
    </source>
</evidence>
<accession>A0ABS9SGA6</accession>